<keyword evidence="7" id="KW-0732">Signal</keyword>
<reference evidence="8" key="1">
    <citation type="submission" date="2022-01" db="EMBL/GenBank/DDBJ databases">
        <authorList>
            <person name="King R."/>
        </authorList>
    </citation>
    <scope>NUCLEOTIDE SEQUENCE</scope>
</reference>
<evidence type="ECO:0000256" key="7">
    <source>
        <dbReference type="SAM" id="SignalP"/>
    </source>
</evidence>
<protein>
    <recommendedName>
        <fullName evidence="10">Glycosyl hydrolase</fullName>
    </recommendedName>
</protein>
<reference evidence="8" key="2">
    <citation type="submission" date="2022-10" db="EMBL/GenBank/DDBJ databases">
        <authorList>
            <consortium name="ENA_rothamsted_submissions"/>
            <consortium name="culmorum"/>
            <person name="King R."/>
        </authorList>
    </citation>
    <scope>NUCLEOTIDE SEQUENCE</scope>
</reference>
<keyword evidence="5" id="KW-0326">Glycosidase</keyword>
<evidence type="ECO:0000313" key="8">
    <source>
        <dbReference type="EMBL" id="CAG9813357.1"/>
    </source>
</evidence>
<gene>
    <name evidence="8" type="ORF">PHAECO_LOCUS612</name>
</gene>
<dbReference type="Proteomes" id="UP001153737">
    <property type="component" value="Chromosome 1"/>
</dbReference>
<dbReference type="GO" id="GO:0005975">
    <property type="term" value="P:carbohydrate metabolic process"/>
    <property type="evidence" value="ECO:0007669"/>
    <property type="project" value="InterPro"/>
</dbReference>
<name>A0A9N9S9C9_PHACE</name>
<keyword evidence="4" id="KW-0325">Glycoprotein</keyword>
<dbReference type="Gene3D" id="3.20.20.80">
    <property type="entry name" value="Glycosidases"/>
    <property type="match status" value="1"/>
</dbReference>
<dbReference type="OrthoDB" id="65569at2759"/>
<evidence type="ECO:0008006" key="10">
    <source>
        <dbReference type="Google" id="ProtNLM"/>
    </source>
</evidence>
<dbReference type="EMBL" id="OU896707">
    <property type="protein sequence ID" value="CAG9813357.1"/>
    <property type="molecule type" value="Genomic_DNA"/>
</dbReference>
<dbReference type="FunFam" id="3.20.20.80:FF:000013">
    <property type="entry name" value="lactase-phlorizin hydrolase"/>
    <property type="match status" value="1"/>
</dbReference>
<evidence type="ECO:0000256" key="4">
    <source>
        <dbReference type="ARBA" id="ARBA00023180"/>
    </source>
</evidence>
<evidence type="ECO:0000256" key="6">
    <source>
        <dbReference type="RuleBase" id="RU003690"/>
    </source>
</evidence>
<evidence type="ECO:0000313" key="9">
    <source>
        <dbReference type="Proteomes" id="UP001153737"/>
    </source>
</evidence>
<accession>A0A9N9S9C9</accession>
<dbReference type="SUPFAM" id="SSF51445">
    <property type="entry name" value="(Trans)glycosidases"/>
    <property type="match status" value="1"/>
</dbReference>
<sequence length="496" mass="56328">MISILKFAVLMVFIASYSFADDYVLNRKRFPPNFLFGAATSAYQVEGAWNEDGKSVSTWDNTTHADPDSIADGSNGDVACDSYHKYKEDVAILKETGVNHYRFSLAWTRILPTGFPDQINQAGVTYYKNLLRELRANGIEPFVTIYHWDMPLTLQERNGLLNESFIDWFADYAAVCFDLFGDDVKIWTTFNEPKGTCLFVVPNNKTEGSLEYICAHNVLRAHAKAYRIYEKRFKATQDGRVGIVLDSYSFVPGSDSAENITATETTYQFELGWFANPVFNGDYPEIMKSRIGARSRAEGRKSSRLPEFTEAEKVALNGSADFFALNTYSTSLVVAIEDPPISYPPSRDQDMGVTNYQPDEWENSTMNGMKVAPWGIRPLLNWINDHYNQPDIIITENGTPDNTGTLQDVKRVSLIQSYLSYIRDTMEQDGVNVIGYTVWSIMDNFEWTQGYSQKFGLYNVDFSSPNRTRTPKLSAQYYKNVCQTRCLIVDDYGCID</sequence>
<feature type="chain" id="PRO_5040489019" description="Glycosyl hydrolase" evidence="7">
    <location>
        <begin position="21"/>
        <end position="496"/>
    </location>
</feature>
<dbReference type="InterPro" id="IPR017853">
    <property type="entry name" value="GH"/>
</dbReference>
<dbReference type="Pfam" id="PF00232">
    <property type="entry name" value="Glyco_hydro_1"/>
    <property type="match status" value="1"/>
</dbReference>
<evidence type="ECO:0000256" key="5">
    <source>
        <dbReference type="ARBA" id="ARBA00023295"/>
    </source>
</evidence>
<proteinExistence type="inferred from homology"/>
<evidence type="ECO:0000256" key="3">
    <source>
        <dbReference type="ARBA" id="ARBA00022801"/>
    </source>
</evidence>
<evidence type="ECO:0000256" key="1">
    <source>
        <dbReference type="ARBA" id="ARBA00010838"/>
    </source>
</evidence>
<dbReference type="PANTHER" id="PTHR10353">
    <property type="entry name" value="GLYCOSYL HYDROLASE"/>
    <property type="match status" value="1"/>
</dbReference>
<dbReference type="InterPro" id="IPR001360">
    <property type="entry name" value="Glyco_hydro_1"/>
</dbReference>
<dbReference type="PROSITE" id="PS00653">
    <property type="entry name" value="GLYCOSYL_HYDROL_F1_2"/>
    <property type="match status" value="1"/>
</dbReference>
<evidence type="ECO:0000256" key="2">
    <source>
        <dbReference type="ARBA" id="ARBA00011738"/>
    </source>
</evidence>
<comment type="similarity">
    <text evidence="1 6">Belongs to the glycosyl hydrolase 1 family.</text>
</comment>
<keyword evidence="9" id="KW-1185">Reference proteome</keyword>
<dbReference type="PANTHER" id="PTHR10353:SF36">
    <property type="entry name" value="LP05116P"/>
    <property type="match status" value="1"/>
</dbReference>
<feature type="signal peptide" evidence="7">
    <location>
        <begin position="1"/>
        <end position="20"/>
    </location>
</feature>
<organism evidence="8 9">
    <name type="scientific">Phaedon cochleariae</name>
    <name type="common">Mustard beetle</name>
    <dbReference type="NCBI Taxonomy" id="80249"/>
    <lineage>
        <taxon>Eukaryota</taxon>
        <taxon>Metazoa</taxon>
        <taxon>Ecdysozoa</taxon>
        <taxon>Arthropoda</taxon>
        <taxon>Hexapoda</taxon>
        <taxon>Insecta</taxon>
        <taxon>Pterygota</taxon>
        <taxon>Neoptera</taxon>
        <taxon>Endopterygota</taxon>
        <taxon>Coleoptera</taxon>
        <taxon>Polyphaga</taxon>
        <taxon>Cucujiformia</taxon>
        <taxon>Chrysomeloidea</taxon>
        <taxon>Chrysomelidae</taxon>
        <taxon>Chrysomelinae</taxon>
        <taxon>Chrysomelini</taxon>
        <taxon>Phaedon</taxon>
    </lineage>
</organism>
<comment type="subunit">
    <text evidence="2">Homodimer.</text>
</comment>
<dbReference type="InterPro" id="IPR033132">
    <property type="entry name" value="GH_1_N_CS"/>
</dbReference>
<dbReference type="GO" id="GO:0008422">
    <property type="term" value="F:beta-glucosidase activity"/>
    <property type="evidence" value="ECO:0007669"/>
    <property type="project" value="TreeGrafter"/>
</dbReference>
<dbReference type="AlphaFoldDB" id="A0A9N9S9C9"/>
<dbReference type="PRINTS" id="PR00131">
    <property type="entry name" value="GLHYDRLASE1"/>
</dbReference>
<keyword evidence="3" id="KW-0378">Hydrolase</keyword>